<dbReference type="PANTHER" id="PTHR43652:SF2">
    <property type="entry name" value="BASIC AMINO ACID ANTIPORTER YFCC-RELATED"/>
    <property type="match status" value="1"/>
</dbReference>
<feature type="transmembrane region" description="Helical" evidence="8">
    <location>
        <begin position="599"/>
        <end position="617"/>
    </location>
</feature>
<dbReference type="GO" id="GO:0008324">
    <property type="term" value="F:monoatomic cation transmembrane transporter activity"/>
    <property type="evidence" value="ECO:0007669"/>
    <property type="project" value="InterPro"/>
</dbReference>
<feature type="transmembrane region" description="Helical" evidence="8">
    <location>
        <begin position="125"/>
        <end position="143"/>
    </location>
</feature>
<dbReference type="Pfam" id="PF02080">
    <property type="entry name" value="TrkA_C"/>
    <property type="match status" value="1"/>
</dbReference>
<keyword evidence="5 8" id="KW-1133">Transmembrane helix</keyword>
<evidence type="ECO:0000256" key="4">
    <source>
        <dbReference type="ARBA" id="ARBA00022737"/>
    </source>
</evidence>
<dbReference type="AlphaFoldDB" id="A0A5C5U9Q6"/>
<dbReference type="InterPro" id="IPR031312">
    <property type="entry name" value="Na/sul_symport_CS"/>
</dbReference>
<dbReference type="PROSITE" id="PS01271">
    <property type="entry name" value="NA_SULFATE"/>
    <property type="match status" value="1"/>
</dbReference>
<dbReference type="InterPro" id="IPR051679">
    <property type="entry name" value="DASS-Related_Transporters"/>
</dbReference>
<comment type="caution">
    <text evidence="10">The sequence shown here is derived from an EMBL/GenBank/DDBJ whole genome shotgun (WGS) entry which is preliminary data.</text>
</comment>
<keyword evidence="3 8" id="KW-0812">Transmembrane</keyword>
<evidence type="ECO:0000256" key="3">
    <source>
        <dbReference type="ARBA" id="ARBA00022692"/>
    </source>
</evidence>
<feature type="transmembrane region" description="Helical" evidence="8">
    <location>
        <begin position="469"/>
        <end position="502"/>
    </location>
</feature>
<dbReference type="GO" id="GO:0005886">
    <property type="term" value="C:plasma membrane"/>
    <property type="evidence" value="ECO:0007669"/>
    <property type="project" value="TreeGrafter"/>
</dbReference>
<feature type="compositionally biased region" description="Low complexity" evidence="7">
    <location>
        <begin position="40"/>
        <end position="49"/>
    </location>
</feature>
<feature type="transmembrane region" description="Helical" evidence="8">
    <location>
        <begin position="76"/>
        <end position="94"/>
    </location>
</feature>
<feature type="transmembrane region" description="Helical" evidence="8">
    <location>
        <begin position="101"/>
        <end position="119"/>
    </location>
</feature>
<protein>
    <submittedName>
        <fullName evidence="10">SLC13 family permease</fullName>
    </submittedName>
</protein>
<feature type="transmembrane region" description="Helical" evidence="8">
    <location>
        <begin position="544"/>
        <end position="565"/>
    </location>
</feature>
<comment type="subcellular location">
    <subcellularLocation>
        <location evidence="1">Membrane</location>
        <topology evidence="1">Multi-pass membrane protein</topology>
    </subcellularLocation>
</comment>
<evidence type="ECO:0000256" key="6">
    <source>
        <dbReference type="ARBA" id="ARBA00023136"/>
    </source>
</evidence>
<feature type="transmembrane region" description="Helical" evidence="8">
    <location>
        <begin position="210"/>
        <end position="232"/>
    </location>
</feature>
<evidence type="ECO:0000256" key="7">
    <source>
        <dbReference type="SAM" id="MobiDB-lite"/>
    </source>
</evidence>
<dbReference type="Proteomes" id="UP000319980">
    <property type="component" value="Unassembled WGS sequence"/>
</dbReference>
<sequence length="659" mass="70230">MPPSAAAARPRRAGIAASRRALHHVRDHGPCITEHGQGRRTGATTGAGDPPLPPRPRRAGAAAWPAPTGIATGAGMALWLTLAIMAGAIALFVTEKLRVDVVALLVMTALLVTGVITLPEALSGFSNQATVMVAAMFVLSAALQRNGALVAIGEIMSKIRWQWLFTLVMLVLVSCVAAFVNNTATVAVFLPLVLAASAANRWAPSRFLIPLSYMSQAAGVCTLIGTSTNLLVDSMARDAVGVGFTLFEFAPLGIIFVGICMLYLMTVGRWLLPDRGIPGSDDTEHVGRYVAELLVPEESSAIGLRREQVVPDDIDDATVLEVLRHGRPVYGEEAVVRAGDRLLVRGEWKQVAATRKARKLLFDHVARDLDGDISAERMQVEAMVSPGSHLIGHTLAGMRFGHMYRARVHGIHRRLLDIRQPLDQVPLTVGDVLLLDAPEKSIDDLRADKGMIVLGMRKQKTVDVLRASMSALVMVAAITVAALGWLPIVVSALIGCTALVVFRLLDPDEAYSAIDWRVILLLAGIIPLGIALQKTGGAALAAEFLIGHLGPFGPLAALAAVYLMTSIATEFMSNNASAVLVVPIALATAESMGIDPKPLLVAVAFAASTSFATPISYQTNTMVFTAGGYRFSDFVRMGLPLNVLFCTSAILLIPRFFPF</sequence>
<dbReference type="EMBL" id="VOHK01000002">
    <property type="protein sequence ID" value="TWT22639.1"/>
    <property type="molecule type" value="Genomic_DNA"/>
</dbReference>
<dbReference type="InterPro" id="IPR036721">
    <property type="entry name" value="RCK_C_sf"/>
</dbReference>
<dbReference type="PANTHER" id="PTHR43652">
    <property type="entry name" value="BASIC AMINO ACID ANTIPORTER YFCC-RELATED"/>
    <property type="match status" value="1"/>
</dbReference>
<feature type="transmembrane region" description="Helical" evidence="8">
    <location>
        <begin position="637"/>
        <end position="657"/>
    </location>
</feature>
<dbReference type="Gene3D" id="3.30.70.1450">
    <property type="entry name" value="Regulator of K+ conductance, C-terminal domain"/>
    <property type="match status" value="2"/>
</dbReference>
<evidence type="ECO:0000259" key="9">
    <source>
        <dbReference type="PROSITE" id="PS51202"/>
    </source>
</evidence>
<dbReference type="InterPro" id="IPR004680">
    <property type="entry name" value="Cit_transptr-like_dom"/>
</dbReference>
<evidence type="ECO:0000313" key="10">
    <source>
        <dbReference type="EMBL" id="TWT22639.1"/>
    </source>
</evidence>
<evidence type="ECO:0000256" key="2">
    <source>
        <dbReference type="ARBA" id="ARBA00022448"/>
    </source>
</evidence>
<keyword evidence="11" id="KW-1185">Reference proteome</keyword>
<evidence type="ECO:0000313" key="11">
    <source>
        <dbReference type="Proteomes" id="UP000319980"/>
    </source>
</evidence>
<feature type="transmembrane region" description="Helical" evidence="8">
    <location>
        <begin position="163"/>
        <end position="180"/>
    </location>
</feature>
<keyword evidence="4" id="KW-0677">Repeat</keyword>
<dbReference type="SUPFAM" id="SSF116726">
    <property type="entry name" value="TrkA C-terminal domain-like"/>
    <property type="match status" value="2"/>
</dbReference>
<accession>A0A5C5U9Q6</accession>
<evidence type="ECO:0000256" key="1">
    <source>
        <dbReference type="ARBA" id="ARBA00004141"/>
    </source>
</evidence>
<keyword evidence="2" id="KW-0813">Transport</keyword>
<gene>
    <name evidence="10" type="ORF">FQY83_06385</name>
</gene>
<feature type="transmembrane region" description="Helical" evidence="8">
    <location>
        <begin position="186"/>
        <end position="203"/>
    </location>
</feature>
<dbReference type="InterPro" id="IPR006037">
    <property type="entry name" value="RCK_C"/>
</dbReference>
<keyword evidence="6 8" id="KW-0472">Membrane</keyword>
<name>A0A5C5U9Q6_9GAMM</name>
<feature type="transmembrane region" description="Helical" evidence="8">
    <location>
        <begin position="244"/>
        <end position="265"/>
    </location>
</feature>
<evidence type="ECO:0000256" key="8">
    <source>
        <dbReference type="SAM" id="Phobius"/>
    </source>
</evidence>
<dbReference type="PROSITE" id="PS51202">
    <property type="entry name" value="RCK_C"/>
    <property type="match status" value="2"/>
</dbReference>
<organism evidence="10 11">
    <name type="scientific">Luteimonas marina</name>
    <dbReference type="NCBI Taxonomy" id="488485"/>
    <lineage>
        <taxon>Bacteria</taxon>
        <taxon>Pseudomonadati</taxon>
        <taxon>Pseudomonadota</taxon>
        <taxon>Gammaproteobacteria</taxon>
        <taxon>Lysobacterales</taxon>
        <taxon>Lysobacteraceae</taxon>
        <taxon>Luteimonas</taxon>
    </lineage>
</organism>
<feature type="region of interest" description="Disordered" evidence="7">
    <location>
        <begin position="29"/>
        <end position="63"/>
    </location>
</feature>
<proteinExistence type="predicted"/>
<reference evidence="10 11" key="1">
    <citation type="journal article" date="2008" name="Int. J. Syst. Evol. Microbiol.">
        <title>Luteimonas marina sp. nov., isolated from seawater.</title>
        <authorList>
            <person name="Baik K.S."/>
            <person name="Park S.C."/>
            <person name="Kim M.S."/>
            <person name="Kim E.M."/>
            <person name="Park C."/>
            <person name="Chun J."/>
            <person name="Seong C.N."/>
        </authorList>
    </citation>
    <scope>NUCLEOTIDE SEQUENCE [LARGE SCALE GENOMIC DNA]</scope>
    <source>
        <strain evidence="10 11">FR1330</strain>
    </source>
</reference>
<evidence type="ECO:0000256" key="5">
    <source>
        <dbReference type="ARBA" id="ARBA00022989"/>
    </source>
</evidence>
<feature type="domain" description="RCK C-terminal" evidence="9">
    <location>
        <begin position="367"/>
        <end position="451"/>
    </location>
</feature>
<feature type="domain" description="RCK C-terminal" evidence="9">
    <location>
        <begin position="278"/>
        <end position="360"/>
    </location>
</feature>
<dbReference type="Pfam" id="PF03600">
    <property type="entry name" value="CitMHS"/>
    <property type="match status" value="1"/>
</dbReference>
<dbReference type="GO" id="GO:0006813">
    <property type="term" value="P:potassium ion transport"/>
    <property type="evidence" value="ECO:0007669"/>
    <property type="project" value="InterPro"/>
</dbReference>
<feature type="transmembrane region" description="Helical" evidence="8">
    <location>
        <begin position="514"/>
        <end position="532"/>
    </location>
</feature>